<evidence type="ECO:0000313" key="2">
    <source>
        <dbReference type="Proteomes" id="UP000027178"/>
    </source>
</evidence>
<dbReference type="EMBL" id="JNBY01000149">
    <property type="protein sequence ID" value="KDN81197.1"/>
    <property type="molecule type" value="Genomic_DNA"/>
</dbReference>
<sequence length="464" mass="48910">MAPDRQQQLASMREELDALGDARGRADLDGAMSGFLGSEWADHQDPVTALAEQLTDDLTSALAELGTAPAQLAGVVATFTLQDDASARLRPFADGSGLVMVSDAVLTAADVYAAAAAGSLARLAEGGVLRRLWRAAGAHRRGAFARDPQVLTGLLRYYHVHQRVYGLSGKLGVRVGGDGGQIRTLLNVQAARFVFGHELAHHVLGHGRAVSGFSPDERLPVCSAAQQQELDADLLAHRASVRALERDLASVPQLAELAGLIAVLGSLTAMLALHSTERALFVRCGNTHPPAGDRAARLLARLSDRHQQFAAMLLGSLLPVTEQACAYRPDATPFDPALPGRVRELETPHPAAYLAKIGALDTLLCRPTGWLVQVLADADPEGAPQLGTGARQAADGEAEQALLTWGLAPALAARTADPGQALTFHTLYSRLRTAMTAAGMPTEQRLALPLAAARLVEDTLRATG</sequence>
<accession>A0A066YJ94</accession>
<gene>
    <name evidence="1" type="ORF">KCH_70080</name>
</gene>
<name>A0A066YJ94_9ACTN</name>
<proteinExistence type="predicted"/>
<dbReference type="HOGENOM" id="CLU_588979_0_0_11"/>
<organism evidence="1 2">
    <name type="scientific">Kitasatospora cheerisanensis KCTC 2395</name>
    <dbReference type="NCBI Taxonomy" id="1348663"/>
    <lineage>
        <taxon>Bacteria</taxon>
        <taxon>Bacillati</taxon>
        <taxon>Actinomycetota</taxon>
        <taxon>Actinomycetes</taxon>
        <taxon>Kitasatosporales</taxon>
        <taxon>Streptomycetaceae</taxon>
        <taxon>Kitasatospora</taxon>
    </lineage>
</organism>
<keyword evidence="2" id="KW-1185">Reference proteome</keyword>
<dbReference type="eggNOG" id="COG1917">
    <property type="taxonomic scope" value="Bacteria"/>
</dbReference>
<reference evidence="1 2" key="1">
    <citation type="submission" date="2014-05" db="EMBL/GenBank/DDBJ databases">
        <title>Draft Genome Sequence of Kitasatospora cheerisanensis KCTC 2395.</title>
        <authorList>
            <person name="Nam D.H."/>
        </authorList>
    </citation>
    <scope>NUCLEOTIDE SEQUENCE [LARGE SCALE GENOMIC DNA]</scope>
    <source>
        <strain evidence="1 2">KCTC 2395</strain>
    </source>
</reference>
<protein>
    <submittedName>
        <fullName evidence="1">Uncharacterized protein</fullName>
    </submittedName>
</protein>
<comment type="caution">
    <text evidence="1">The sequence shown here is derived from an EMBL/GenBank/DDBJ whole genome shotgun (WGS) entry which is preliminary data.</text>
</comment>
<dbReference type="Proteomes" id="UP000027178">
    <property type="component" value="Unassembled WGS sequence"/>
</dbReference>
<evidence type="ECO:0000313" key="1">
    <source>
        <dbReference type="EMBL" id="KDN81197.1"/>
    </source>
</evidence>
<dbReference type="PATRIC" id="fig|1348663.4.peg.6781"/>
<dbReference type="AlphaFoldDB" id="A0A066YJ94"/>